<dbReference type="Pfam" id="PF02793">
    <property type="entry name" value="HRM"/>
    <property type="match status" value="1"/>
</dbReference>
<dbReference type="Gene3D" id="1.20.1070.10">
    <property type="entry name" value="Rhodopsin 7-helix transmembrane proteins"/>
    <property type="match status" value="1"/>
</dbReference>
<evidence type="ECO:0000259" key="12">
    <source>
        <dbReference type="PROSITE" id="PS50227"/>
    </source>
</evidence>
<dbReference type="PRINTS" id="PR00249">
    <property type="entry name" value="GPCRSECRETIN"/>
</dbReference>
<dbReference type="PANTHER" id="PTHR45620:SF1">
    <property type="entry name" value="G-PROTEIN COUPLED RECEPTORS FAMILY 2 PROFILE 2 DOMAIN-CONTAINING PROTEIN"/>
    <property type="match status" value="1"/>
</dbReference>
<dbReference type="SMART" id="SM00008">
    <property type="entry name" value="HormR"/>
    <property type="match status" value="1"/>
</dbReference>
<dbReference type="GO" id="GO:0007166">
    <property type="term" value="P:cell surface receptor signaling pathway"/>
    <property type="evidence" value="ECO:0007669"/>
    <property type="project" value="InterPro"/>
</dbReference>
<organism evidence="14 15">
    <name type="scientific">Plakobranchus ocellatus</name>
    <dbReference type="NCBI Taxonomy" id="259542"/>
    <lineage>
        <taxon>Eukaryota</taxon>
        <taxon>Metazoa</taxon>
        <taxon>Spiralia</taxon>
        <taxon>Lophotrochozoa</taxon>
        <taxon>Mollusca</taxon>
        <taxon>Gastropoda</taxon>
        <taxon>Heterobranchia</taxon>
        <taxon>Euthyneura</taxon>
        <taxon>Panpulmonata</taxon>
        <taxon>Sacoglossa</taxon>
        <taxon>Placobranchoidea</taxon>
        <taxon>Plakobranchidae</taxon>
        <taxon>Plakobranchus</taxon>
    </lineage>
</organism>
<evidence type="ECO:0000256" key="7">
    <source>
        <dbReference type="ARBA" id="ARBA00023136"/>
    </source>
</evidence>
<evidence type="ECO:0000256" key="6">
    <source>
        <dbReference type="ARBA" id="ARBA00023040"/>
    </source>
</evidence>
<evidence type="ECO:0000259" key="13">
    <source>
        <dbReference type="PROSITE" id="PS50261"/>
    </source>
</evidence>
<evidence type="ECO:0000313" key="15">
    <source>
        <dbReference type="Proteomes" id="UP000735302"/>
    </source>
</evidence>
<dbReference type="SUPFAM" id="SSF111418">
    <property type="entry name" value="Hormone receptor domain"/>
    <property type="match status" value="1"/>
</dbReference>
<keyword evidence="7 11" id="KW-0472">Membrane</keyword>
<comment type="similarity">
    <text evidence="2">Belongs to the G-protein coupled receptor 2 family.</text>
</comment>
<dbReference type="GO" id="GO:0008528">
    <property type="term" value="F:G protein-coupled peptide receptor activity"/>
    <property type="evidence" value="ECO:0007669"/>
    <property type="project" value="TreeGrafter"/>
</dbReference>
<evidence type="ECO:0000256" key="1">
    <source>
        <dbReference type="ARBA" id="ARBA00004651"/>
    </source>
</evidence>
<keyword evidence="9" id="KW-0325">Glycoprotein</keyword>
<keyword evidence="8 14" id="KW-0675">Receptor</keyword>
<evidence type="ECO:0000256" key="11">
    <source>
        <dbReference type="SAM" id="Phobius"/>
    </source>
</evidence>
<sequence length="251" mass="28387">MTELEQRRLILLAKQNCYRVSQRRKEENSSNNMEGMCPVTWDSMMCWDLTAAGTTARQTCPDYVNGFNTKEYVTKVCAENGTWWVNANSTEWSNFNSCVKPSMDLSSHATHGDHIRLLYTTGYSVSLVFLLVAVSIMVGCRRLHSKSNSLHINLFLAFILRAVVSFLKDTLFVANVGLAKDVRKGTDGVYEFVHDATHWECKLLMTILVFSINACNMAILSEALYLTRLLHRPLAAEGRGVRAYIILGWCK</sequence>
<keyword evidence="10" id="KW-0807">Transducer</keyword>
<feature type="domain" description="G-protein coupled receptors family 2 profile 2" evidence="13">
    <location>
        <begin position="115"/>
        <end position="251"/>
    </location>
</feature>
<evidence type="ECO:0000256" key="8">
    <source>
        <dbReference type="ARBA" id="ARBA00023170"/>
    </source>
</evidence>
<dbReference type="Gene3D" id="4.10.1240.10">
    <property type="entry name" value="GPCR, family 2, extracellular hormone receptor domain"/>
    <property type="match status" value="1"/>
</dbReference>
<feature type="domain" description="G-protein coupled receptors family 2 profile 1" evidence="12">
    <location>
        <begin position="16"/>
        <end position="102"/>
    </location>
</feature>
<dbReference type="AlphaFoldDB" id="A0AAV4A6U5"/>
<dbReference type="PROSITE" id="PS00649">
    <property type="entry name" value="G_PROTEIN_RECEP_F2_1"/>
    <property type="match status" value="1"/>
</dbReference>
<keyword evidence="3" id="KW-1003">Cell membrane</keyword>
<dbReference type="InterPro" id="IPR001879">
    <property type="entry name" value="GPCR_2_extracellular_dom"/>
</dbReference>
<feature type="transmembrane region" description="Helical" evidence="11">
    <location>
        <begin position="203"/>
        <end position="226"/>
    </location>
</feature>
<evidence type="ECO:0000256" key="4">
    <source>
        <dbReference type="ARBA" id="ARBA00022692"/>
    </source>
</evidence>
<evidence type="ECO:0000256" key="5">
    <source>
        <dbReference type="ARBA" id="ARBA00022989"/>
    </source>
</evidence>
<evidence type="ECO:0000256" key="3">
    <source>
        <dbReference type="ARBA" id="ARBA00022475"/>
    </source>
</evidence>
<dbReference type="Pfam" id="PF00002">
    <property type="entry name" value="7tm_2"/>
    <property type="match status" value="1"/>
</dbReference>
<dbReference type="GO" id="GO:0005886">
    <property type="term" value="C:plasma membrane"/>
    <property type="evidence" value="ECO:0007669"/>
    <property type="project" value="UniProtKB-SubCell"/>
</dbReference>
<comment type="subcellular location">
    <subcellularLocation>
        <location evidence="1">Cell membrane</location>
        <topology evidence="1">Multi-pass membrane protein</topology>
    </subcellularLocation>
</comment>
<dbReference type="GO" id="GO:0017046">
    <property type="term" value="F:peptide hormone binding"/>
    <property type="evidence" value="ECO:0007669"/>
    <property type="project" value="TreeGrafter"/>
</dbReference>
<dbReference type="PROSITE" id="PS50227">
    <property type="entry name" value="G_PROTEIN_RECEP_F2_3"/>
    <property type="match status" value="1"/>
</dbReference>
<comment type="caution">
    <text evidence="14">The sequence shown here is derived from an EMBL/GenBank/DDBJ whole genome shotgun (WGS) entry which is preliminary data.</text>
</comment>
<protein>
    <submittedName>
        <fullName evidence="14">Parathyroid hormone/parathyroid hormone-related peptide receptor</fullName>
    </submittedName>
</protein>
<keyword evidence="15" id="KW-1185">Reference proteome</keyword>
<dbReference type="InterPro" id="IPR050332">
    <property type="entry name" value="GPCR_2"/>
</dbReference>
<dbReference type="EMBL" id="BLXT01003611">
    <property type="protein sequence ID" value="GFO02577.1"/>
    <property type="molecule type" value="Genomic_DNA"/>
</dbReference>
<keyword evidence="6" id="KW-0297">G-protein coupled receptor</keyword>
<dbReference type="InterPro" id="IPR000832">
    <property type="entry name" value="GPCR_2_secretin-like"/>
</dbReference>
<feature type="transmembrane region" description="Helical" evidence="11">
    <location>
        <begin position="150"/>
        <end position="167"/>
    </location>
</feature>
<keyword evidence="5 11" id="KW-1133">Transmembrane helix</keyword>
<dbReference type="InterPro" id="IPR017981">
    <property type="entry name" value="GPCR_2-like_7TM"/>
</dbReference>
<proteinExistence type="inferred from homology"/>
<dbReference type="InterPro" id="IPR036445">
    <property type="entry name" value="GPCR_2_extracell_dom_sf"/>
</dbReference>
<accession>A0AAV4A6U5</accession>
<evidence type="ECO:0000256" key="10">
    <source>
        <dbReference type="ARBA" id="ARBA00023224"/>
    </source>
</evidence>
<reference evidence="14 15" key="1">
    <citation type="journal article" date="2021" name="Elife">
        <title>Chloroplast acquisition without the gene transfer in kleptoplastic sea slugs, Plakobranchus ocellatus.</title>
        <authorList>
            <person name="Maeda T."/>
            <person name="Takahashi S."/>
            <person name="Yoshida T."/>
            <person name="Shimamura S."/>
            <person name="Takaki Y."/>
            <person name="Nagai Y."/>
            <person name="Toyoda A."/>
            <person name="Suzuki Y."/>
            <person name="Arimoto A."/>
            <person name="Ishii H."/>
            <person name="Satoh N."/>
            <person name="Nishiyama T."/>
            <person name="Hasebe M."/>
            <person name="Maruyama T."/>
            <person name="Minagawa J."/>
            <person name="Obokata J."/>
            <person name="Shigenobu S."/>
        </authorList>
    </citation>
    <scope>NUCLEOTIDE SEQUENCE [LARGE SCALE GENOMIC DNA]</scope>
</reference>
<keyword evidence="4 11" id="KW-0812">Transmembrane</keyword>
<feature type="transmembrane region" description="Helical" evidence="11">
    <location>
        <begin position="117"/>
        <end position="138"/>
    </location>
</feature>
<dbReference type="PANTHER" id="PTHR45620">
    <property type="entry name" value="PDF RECEPTOR-LIKE PROTEIN-RELATED"/>
    <property type="match status" value="1"/>
</dbReference>
<evidence type="ECO:0000256" key="9">
    <source>
        <dbReference type="ARBA" id="ARBA00023180"/>
    </source>
</evidence>
<dbReference type="Proteomes" id="UP000735302">
    <property type="component" value="Unassembled WGS sequence"/>
</dbReference>
<dbReference type="InterPro" id="IPR017983">
    <property type="entry name" value="GPCR_2_secretin-like_CS"/>
</dbReference>
<evidence type="ECO:0000256" key="2">
    <source>
        <dbReference type="ARBA" id="ARBA00005314"/>
    </source>
</evidence>
<name>A0AAV4A6U5_9GAST</name>
<dbReference type="GO" id="GO:0007188">
    <property type="term" value="P:adenylate cyclase-modulating G protein-coupled receptor signaling pathway"/>
    <property type="evidence" value="ECO:0007669"/>
    <property type="project" value="TreeGrafter"/>
</dbReference>
<dbReference type="PROSITE" id="PS50261">
    <property type="entry name" value="G_PROTEIN_RECEP_F2_4"/>
    <property type="match status" value="1"/>
</dbReference>
<evidence type="ECO:0000313" key="14">
    <source>
        <dbReference type="EMBL" id="GFO02577.1"/>
    </source>
</evidence>
<gene>
    <name evidence="14" type="ORF">PoB_002908200</name>
</gene>